<accession>A0A0K1E993</accession>
<dbReference type="EMBL" id="CP012159">
    <property type="protein sequence ID" value="AKT37247.1"/>
    <property type="molecule type" value="Genomic_DNA"/>
</dbReference>
<reference evidence="2 3" key="1">
    <citation type="submission" date="2015-07" db="EMBL/GenBank/DDBJ databases">
        <title>Genome analysis of myxobacterium Chondromyces crocatus Cm c5 reveals a high potential for natural compound synthesis and the genetic basis for the loss of fruiting body formation.</title>
        <authorList>
            <person name="Zaburannyi N."/>
            <person name="Bunk B."/>
            <person name="Maier J."/>
            <person name="Overmann J."/>
            <person name="Mueller R."/>
        </authorList>
    </citation>
    <scope>NUCLEOTIDE SEQUENCE [LARGE SCALE GENOMIC DNA]</scope>
    <source>
        <strain evidence="2 3">Cm c5</strain>
    </source>
</reference>
<feature type="domain" description="Sulfatase-modifying factor enzyme-like" evidence="1">
    <location>
        <begin position="25"/>
        <end position="293"/>
    </location>
</feature>
<keyword evidence="3" id="KW-1185">Reference proteome</keyword>
<proteinExistence type="predicted"/>
<dbReference type="Proteomes" id="UP000067626">
    <property type="component" value="Chromosome"/>
</dbReference>
<sequence length="295" mass="31930">MPSCLSGASGAGRNCGRDGNDGCCDVLTVPGGSFDRMNDPAYPATVSSFRLDKYPITVGRFRAFIASGHGTQQNPPAAWSGANPYTNGLDTGWNPAWNGRLAASEAELMAALKCDPYGTWNTWTDVPGTLEKKPIVCVTYYELRAFCAWDGGFLPTEAQFSYAAVGGAEQRPYPWGDDESGVPLRAAYDCTADGSEPQNCKATDLTEVGVFPLGVGRWGHMDLSGNAYNTTLDSVDDYLPKVPCVDCVRYDEGISTITFSGSWVAKLFKLKNDFRAGYAKDARRYYRGGRCARAM</sequence>
<name>A0A0K1E993_CHOCO</name>
<dbReference type="KEGG" id="ccro:CMC5_013780"/>
<evidence type="ECO:0000313" key="3">
    <source>
        <dbReference type="Proteomes" id="UP000067626"/>
    </source>
</evidence>
<dbReference type="InterPro" id="IPR016187">
    <property type="entry name" value="CTDL_fold"/>
</dbReference>
<dbReference type="PANTHER" id="PTHR23150">
    <property type="entry name" value="SULFATASE MODIFYING FACTOR 1, 2"/>
    <property type="match status" value="1"/>
</dbReference>
<organism evidence="2 3">
    <name type="scientific">Chondromyces crocatus</name>
    <dbReference type="NCBI Taxonomy" id="52"/>
    <lineage>
        <taxon>Bacteria</taxon>
        <taxon>Pseudomonadati</taxon>
        <taxon>Myxococcota</taxon>
        <taxon>Polyangia</taxon>
        <taxon>Polyangiales</taxon>
        <taxon>Polyangiaceae</taxon>
        <taxon>Chondromyces</taxon>
    </lineage>
</organism>
<dbReference type="PANTHER" id="PTHR23150:SF19">
    <property type="entry name" value="FORMYLGLYCINE-GENERATING ENZYME"/>
    <property type="match status" value="1"/>
</dbReference>
<dbReference type="InterPro" id="IPR042095">
    <property type="entry name" value="SUMF_sf"/>
</dbReference>
<dbReference type="Gene3D" id="3.90.1580.10">
    <property type="entry name" value="paralog of FGE (formylglycine-generating enzyme)"/>
    <property type="match status" value="1"/>
</dbReference>
<dbReference type="InterPro" id="IPR051043">
    <property type="entry name" value="Sulfatase_Mod_Factor_Kinase"/>
</dbReference>
<dbReference type="AlphaFoldDB" id="A0A0K1E993"/>
<protein>
    <recommendedName>
        <fullName evidence="1">Sulfatase-modifying factor enzyme-like domain-containing protein</fullName>
    </recommendedName>
</protein>
<dbReference type="STRING" id="52.CMC5_013780"/>
<evidence type="ECO:0000259" key="1">
    <source>
        <dbReference type="Pfam" id="PF03781"/>
    </source>
</evidence>
<dbReference type="Pfam" id="PF03781">
    <property type="entry name" value="FGE-sulfatase"/>
    <property type="match status" value="1"/>
</dbReference>
<dbReference type="SUPFAM" id="SSF56436">
    <property type="entry name" value="C-type lectin-like"/>
    <property type="match status" value="1"/>
</dbReference>
<evidence type="ECO:0000313" key="2">
    <source>
        <dbReference type="EMBL" id="AKT37247.1"/>
    </source>
</evidence>
<dbReference type="GO" id="GO:0120147">
    <property type="term" value="F:formylglycine-generating oxidase activity"/>
    <property type="evidence" value="ECO:0007669"/>
    <property type="project" value="TreeGrafter"/>
</dbReference>
<gene>
    <name evidence="2" type="ORF">CMC5_013780</name>
</gene>
<dbReference type="InterPro" id="IPR005532">
    <property type="entry name" value="SUMF_dom"/>
</dbReference>